<comment type="pathway">
    <text evidence="2">Lipid metabolism.</text>
</comment>
<evidence type="ECO:0000256" key="5">
    <source>
        <dbReference type="ARBA" id="ARBA00022692"/>
    </source>
</evidence>
<keyword evidence="11 12" id="KW-0472">Membrane</keyword>
<comment type="similarity">
    <text evidence="3">Belongs to the fatty acid desaturase type 1 family.</text>
</comment>
<proteinExistence type="inferred from homology"/>
<dbReference type="EMBL" id="SMOL01000401">
    <property type="protein sequence ID" value="KAB2619570.1"/>
    <property type="molecule type" value="Genomic_DNA"/>
</dbReference>
<evidence type="ECO:0000256" key="10">
    <source>
        <dbReference type="ARBA" id="ARBA00023098"/>
    </source>
</evidence>
<dbReference type="PANTHER" id="PTHR19353:SF30">
    <property type="entry name" value="DELTA 8-(E)-SPHINGOLIPID DESATURASE"/>
    <property type="match status" value="1"/>
</dbReference>
<organism evidence="14 15">
    <name type="scientific">Pyrus ussuriensis x Pyrus communis</name>
    <dbReference type="NCBI Taxonomy" id="2448454"/>
    <lineage>
        <taxon>Eukaryota</taxon>
        <taxon>Viridiplantae</taxon>
        <taxon>Streptophyta</taxon>
        <taxon>Embryophyta</taxon>
        <taxon>Tracheophyta</taxon>
        <taxon>Spermatophyta</taxon>
        <taxon>Magnoliopsida</taxon>
        <taxon>eudicotyledons</taxon>
        <taxon>Gunneridae</taxon>
        <taxon>Pentapetalae</taxon>
        <taxon>rosids</taxon>
        <taxon>fabids</taxon>
        <taxon>Rosales</taxon>
        <taxon>Rosaceae</taxon>
        <taxon>Amygdaloideae</taxon>
        <taxon>Maleae</taxon>
        <taxon>Pyrus</taxon>
    </lineage>
</organism>
<dbReference type="Proteomes" id="UP000327157">
    <property type="component" value="Chromosome 15"/>
</dbReference>
<dbReference type="InterPro" id="IPR012171">
    <property type="entry name" value="Fatty_acid_desaturase"/>
</dbReference>
<keyword evidence="9" id="KW-0408">Iron</keyword>
<dbReference type="Pfam" id="PF00487">
    <property type="entry name" value="FA_desaturase"/>
    <property type="match status" value="1"/>
</dbReference>
<dbReference type="GO" id="GO:0016717">
    <property type="term" value="F:oxidoreductase activity, acting on paired donors, with oxidation of a pair of donors resulting in the reduction of molecular oxygen to two molecules of water"/>
    <property type="evidence" value="ECO:0007669"/>
    <property type="project" value="TreeGrafter"/>
</dbReference>
<dbReference type="CDD" id="cd03506">
    <property type="entry name" value="Delta6-FADS-like"/>
    <property type="match status" value="1"/>
</dbReference>
<evidence type="ECO:0000256" key="9">
    <source>
        <dbReference type="ARBA" id="ARBA00023004"/>
    </source>
</evidence>
<evidence type="ECO:0000256" key="11">
    <source>
        <dbReference type="ARBA" id="ARBA00023136"/>
    </source>
</evidence>
<keyword evidence="10" id="KW-0443">Lipid metabolism</keyword>
<comment type="caution">
    <text evidence="14">The sequence shown here is derived from an EMBL/GenBank/DDBJ whole genome shotgun (WGS) entry which is preliminary data.</text>
</comment>
<keyword evidence="4" id="KW-0349">Heme</keyword>
<reference evidence="14 15" key="3">
    <citation type="submission" date="2019-11" db="EMBL/GenBank/DDBJ databases">
        <title>A de novo genome assembly of a pear dwarfing rootstock.</title>
        <authorList>
            <person name="Wang F."/>
            <person name="Wang J."/>
            <person name="Li S."/>
            <person name="Zhang Y."/>
            <person name="Fang M."/>
            <person name="Ma L."/>
            <person name="Zhao Y."/>
            <person name="Jiang S."/>
        </authorList>
    </citation>
    <scope>NUCLEOTIDE SEQUENCE [LARGE SCALE GENOMIC DNA]</scope>
    <source>
        <strain evidence="14">S2</strain>
        <tissue evidence="14">Leaf</tissue>
    </source>
</reference>
<gene>
    <name evidence="14" type="ORF">D8674_015439</name>
</gene>
<evidence type="ECO:0000256" key="2">
    <source>
        <dbReference type="ARBA" id="ARBA00005189"/>
    </source>
</evidence>
<feature type="transmembrane region" description="Helical" evidence="12">
    <location>
        <begin position="167"/>
        <end position="186"/>
    </location>
</feature>
<dbReference type="AlphaFoldDB" id="A0A5N5H2L3"/>
<feature type="transmembrane region" description="Helical" evidence="12">
    <location>
        <begin position="69"/>
        <end position="90"/>
    </location>
</feature>
<reference evidence="15" key="2">
    <citation type="submission" date="2019-10" db="EMBL/GenBank/DDBJ databases">
        <title>A de novo genome assembly of a pear dwarfing rootstock.</title>
        <authorList>
            <person name="Wang F."/>
            <person name="Wang J."/>
            <person name="Li S."/>
            <person name="Zhang Y."/>
            <person name="Fang M."/>
            <person name="Ma L."/>
            <person name="Zhao Y."/>
            <person name="Jiang S."/>
        </authorList>
    </citation>
    <scope>NUCLEOTIDE SEQUENCE [LARGE SCALE GENOMIC DNA]</scope>
</reference>
<accession>A0A5N5H2L3</accession>
<dbReference type="PIRSF" id="PIRSF015921">
    <property type="entry name" value="FA_sphinglp_des"/>
    <property type="match status" value="1"/>
</dbReference>
<reference evidence="14 15" key="1">
    <citation type="submission" date="2019-09" db="EMBL/GenBank/DDBJ databases">
        <authorList>
            <person name="Ou C."/>
        </authorList>
    </citation>
    <scope>NUCLEOTIDE SEQUENCE [LARGE SCALE GENOMIC DNA]</scope>
    <source>
        <strain evidence="14">S2</strain>
        <tissue evidence="14">Leaf</tissue>
    </source>
</reference>
<dbReference type="OrthoDB" id="260091at2759"/>
<evidence type="ECO:0000256" key="3">
    <source>
        <dbReference type="ARBA" id="ARBA00009295"/>
    </source>
</evidence>
<dbReference type="GO" id="GO:0016020">
    <property type="term" value="C:membrane"/>
    <property type="evidence" value="ECO:0007669"/>
    <property type="project" value="UniProtKB-SubCell"/>
</dbReference>
<dbReference type="GO" id="GO:0006629">
    <property type="term" value="P:lipid metabolic process"/>
    <property type="evidence" value="ECO:0007669"/>
    <property type="project" value="UniProtKB-KW"/>
</dbReference>
<feature type="transmembrane region" description="Helical" evidence="12">
    <location>
        <begin position="36"/>
        <end position="57"/>
    </location>
</feature>
<keyword evidence="6" id="KW-0479">Metal-binding</keyword>
<name>A0A5N5H2L3_9ROSA</name>
<evidence type="ECO:0000256" key="1">
    <source>
        <dbReference type="ARBA" id="ARBA00004141"/>
    </source>
</evidence>
<evidence type="ECO:0000313" key="15">
    <source>
        <dbReference type="Proteomes" id="UP000327157"/>
    </source>
</evidence>
<keyword evidence="7 12" id="KW-1133">Transmembrane helix</keyword>
<keyword evidence="8" id="KW-0560">Oxidoreductase</keyword>
<evidence type="ECO:0000256" key="6">
    <source>
        <dbReference type="ARBA" id="ARBA00022723"/>
    </source>
</evidence>
<evidence type="ECO:0000256" key="8">
    <source>
        <dbReference type="ARBA" id="ARBA00023002"/>
    </source>
</evidence>
<feature type="transmembrane region" description="Helical" evidence="12">
    <location>
        <begin position="198"/>
        <end position="215"/>
    </location>
</feature>
<keyword evidence="5 12" id="KW-0812">Transmembrane</keyword>
<evidence type="ECO:0000256" key="4">
    <source>
        <dbReference type="ARBA" id="ARBA00022617"/>
    </source>
</evidence>
<keyword evidence="15" id="KW-1185">Reference proteome</keyword>
<evidence type="ECO:0000256" key="12">
    <source>
        <dbReference type="SAM" id="Phobius"/>
    </source>
</evidence>
<protein>
    <submittedName>
        <fullName evidence="14">Delta(8)-fatty-acid desaturase-like</fullName>
    </submittedName>
</protein>
<comment type="subcellular location">
    <subcellularLocation>
        <location evidence="1">Membrane</location>
        <topology evidence="1">Multi-pass membrane protein</topology>
    </subcellularLocation>
</comment>
<feature type="transmembrane region" description="Helical" evidence="12">
    <location>
        <begin position="143"/>
        <end position="161"/>
    </location>
</feature>
<sequence length="336" mass="38315">MGLFENRGHGVHFSLFLVAMLFTLSVYSVLCSDSCWVHLGSGGLMGFLWIQSGWLGHDSGHYQIISSKRVNRFAQILTGNCLAGISIAWWKRNHNAHHIAVNSLELDPDLQHMPFFAVNSKLFTSLTSYYYDRKMSFDACTSFLVSYQYWTFYPVMCFARINLFAQSFLLIEEILGLLVFWIWYALLVSYLHNWRERVMFVVASFSVTGILHVQFCLNHFSSSVYVGTPTANDWCENQTNGSLNIVCPSWMDWFHGGLQFQIEHHMFPRLTRGNVRKVAPLIKALCEKHNLPFTSVSFYKANELTVGTLCTAALQARDLASPVPKNLVWEAVHSVG</sequence>
<dbReference type="InterPro" id="IPR005804">
    <property type="entry name" value="FA_desaturase_dom"/>
</dbReference>
<evidence type="ECO:0000313" key="14">
    <source>
        <dbReference type="EMBL" id="KAB2619570.1"/>
    </source>
</evidence>
<evidence type="ECO:0000256" key="7">
    <source>
        <dbReference type="ARBA" id="ARBA00022989"/>
    </source>
</evidence>
<feature type="domain" description="Fatty acid desaturase" evidence="13">
    <location>
        <begin position="36"/>
        <end position="295"/>
    </location>
</feature>
<evidence type="ECO:0000259" key="13">
    <source>
        <dbReference type="Pfam" id="PF00487"/>
    </source>
</evidence>
<feature type="transmembrane region" description="Helical" evidence="12">
    <location>
        <begin position="12"/>
        <end position="30"/>
    </location>
</feature>
<dbReference type="PANTHER" id="PTHR19353">
    <property type="entry name" value="FATTY ACID DESATURASE 2"/>
    <property type="match status" value="1"/>
</dbReference>
<dbReference type="GO" id="GO:0046872">
    <property type="term" value="F:metal ion binding"/>
    <property type="evidence" value="ECO:0007669"/>
    <property type="project" value="UniProtKB-KW"/>
</dbReference>